<name>D2S0C4_HALTV</name>
<evidence type="ECO:0000313" key="1">
    <source>
        <dbReference type="EMBL" id="ADB62821.1"/>
    </source>
</evidence>
<accession>D2S0C4</accession>
<dbReference type="EMBL" id="CP001861">
    <property type="protein sequence ID" value="ADB62821.1"/>
    <property type="molecule type" value="Genomic_DNA"/>
</dbReference>
<dbReference type="HOGENOM" id="CLU_2695666_0_0_2"/>
<keyword evidence="2" id="KW-1185">Reference proteome</keyword>
<sequence>MVVATADSSQYRDSGYGETITAFDRETGDVRRNYAIYNFHPITIPPILVEGAIFFATSPIDGLAVLGDVPAEG</sequence>
<evidence type="ECO:0000313" key="2">
    <source>
        <dbReference type="Proteomes" id="UP000001903"/>
    </source>
</evidence>
<gene>
    <name evidence="1" type="ordered locus">Htur_3970</name>
</gene>
<protein>
    <recommendedName>
        <fullName evidence="3">Pyrrolo-quinoline quinone</fullName>
    </recommendedName>
</protein>
<reference evidence="1 2" key="1">
    <citation type="journal article" date="2010" name="Stand. Genomic Sci.">
        <title>Complete genome sequence of Haloterrigena turkmenica type strain (4k).</title>
        <authorList>
            <person name="Saunders E."/>
            <person name="Tindall B.J."/>
            <person name="Fahnrich R."/>
            <person name="Lapidus A."/>
            <person name="Copeland A."/>
            <person name="Del Rio T.G."/>
            <person name="Lucas S."/>
            <person name="Chen F."/>
            <person name="Tice H."/>
            <person name="Cheng J.F."/>
            <person name="Han C."/>
            <person name="Detter J.C."/>
            <person name="Bruce D."/>
            <person name="Goodwin L."/>
            <person name="Chain P."/>
            <person name="Pitluck S."/>
            <person name="Pati A."/>
            <person name="Ivanova N."/>
            <person name="Mavromatis K."/>
            <person name="Chen A."/>
            <person name="Palaniappan K."/>
            <person name="Land M."/>
            <person name="Hauser L."/>
            <person name="Chang Y.J."/>
            <person name="Jeffries C.D."/>
            <person name="Brettin T."/>
            <person name="Rohde M."/>
            <person name="Goker M."/>
            <person name="Bristow J."/>
            <person name="Eisen J.A."/>
            <person name="Markowitz V."/>
            <person name="Hugenholtz P."/>
            <person name="Klenk H.P."/>
            <person name="Kyrpides N.C."/>
        </authorList>
    </citation>
    <scope>NUCLEOTIDE SEQUENCE [LARGE SCALE GENOMIC DNA]</scope>
    <source>
        <strain evidence="2">ATCC 51198 / DSM 5511 / JCM 9101 / NCIMB 13204 / VKM B-1734 / 4k</strain>
    </source>
</reference>
<dbReference type="Proteomes" id="UP000001903">
    <property type="component" value="Plasmid pHTUR01"/>
</dbReference>
<proteinExistence type="predicted"/>
<evidence type="ECO:0008006" key="3">
    <source>
        <dbReference type="Google" id="ProtNLM"/>
    </source>
</evidence>
<dbReference type="KEGG" id="htu:Htur_3970"/>
<organism evidence="1 2">
    <name type="scientific">Haloterrigena turkmenica (strain ATCC 51198 / DSM 5511 / JCM 9101 / NCIMB 13204 / VKM B-1734 / 4k)</name>
    <name type="common">Halococcus turkmenicus</name>
    <dbReference type="NCBI Taxonomy" id="543526"/>
    <lineage>
        <taxon>Archaea</taxon>
        <taxon>Methanobacteriati</taxon>
        <taxon>Methanobacteriota</taxon>
        <taxon>Stenosarchaea group</taxon>
        <taxon>Halobacteria</taxon>
        <taxon>Halobacteriales</taxon>
        <taxon>Natrialbaceae</taxon>
        <taxon>Haloterrigena</taxon>
    </lineage>
</organism>
<dbReference type="AlphaFoldDB" id="D2S0C4"/>
<keyword evidence="1" id="KW-0614">Plasmid</keyword>
<geneLocation type="plasmid" evidence="1 2">
    <name>pHTUR01</name>
</geneLocation>